<evidence type="ECO:0000313" key="3">
    <source>
        <dbReference type="Proteomes" id="UP001286313"/>
    </source>
</evidence>
<protein>
    <submittedName>
        <fullName evidence="2">Uncharacterized protein</fullName>
    </submittedName>
</protein>
<accession>A0AAE1BVG0</accession>
<evidence type="ECO:0000313" key="2">
    <source>
        <dbReference type="EMBL" id="KAK3857796.1"/>
    </source>
</evidence>
<organism evidence="2 3">
    <name type="scientific">Petrolisthes cinctipes</name>
    <name type="common">Flat porcelain crab</name>
    <dbReference type="NCBI Taxonomy" id="88211"/>
    <lineage>
        <taxon>Eukaryota</taxon>
        <taxon>Metazoa</taxon>
        <taxon>Ecdysozoa</taxon>
        <taxon>Arthropoda</taxon>
        <taxon>Crustacea</taxon>
        <taxon>Multicrustacea</taxon>
        <taxon>Malacostraca</taxon>
        <taxon>Eumalacostraca</taxon>
        <taxon>Eucarida</taxon>
        <taxon>Decapoda</taxon>
        <taxon>Pleocyemata</taxon>
        <taxon>Anomura</taxon>
        <taxon>Galatheoidea</taxon>
        <taxon>Porcellanidae</taxon>
        <taxon>Petrolisthes</taxon>
    </lineage>
</organism>
<dbReference type="AlphaFoldDB" id="A0AAE1BVG0"/>
<gene>
    <name evidence="2" type="ORF">Pcinc_035973</name>
</gene>
<dbReference type="EMBL" id="JAWQEG010005509">
    <property type="protein sequence ID" value="KAK3857796.1"/>
    <property type="molecule type" value="Genomic_DNA"/>
</dbReference>
<name>A0AAE1BVG0_PETCI</name>
<feature type="region of interest" description="Disordered" evidence="1">
    <location>
        <begin position="33"/>
        <end position="75"/>
    </location>
</feature>
<dbReference type="Proteomes" id="UP001286313">
    <property type="component" value="Unassembled WGS sequence"/>
</dbReference>
<keyword evidence="3" id="KW-1185">Reference proteome</keyword>
<evidence type="ECO:0000256" key="1">
    <source>
        <dbReference type="SAM" id="MobiDB-lite"/>
    </source>
</evidence>
<comment type="caution">
    <text evidence="2">The sequence shown here is derived from an EMBL/GenBank/DDBJ whole genome shotgun (WGS) entry which is preliminary data.</text>
</comment>
<proteinExistence type="predicted"/>
<sequence length="75" mass="8215">MRMDMGEGGIRLGEGGFGLGWVRKDSGWVGNTSEVFKVPTPNELQSMKPQEGQRSEKEGYSLQGSKNKPTEVLTV</sequence>
<reference evidence="2" key="1">
    <citation type="submission" date="2023-10" db="EMBL/GenBank/DDBJ databases">
        <title>Genome assemblies of two species of porcelain crab, Petrolisthes cinctipes and Petrolisthes manimaculis (Anomura: Porcellanidae).</title>
        <authorList>
            <person name="Angst P."/>
        </authorList>
    </citation>
    <scope>NUCLEOTIDE SEQUENCE</scope>
    <source>
        <strain evidence="2">PB745_01</strain>
        <tissue evidence="2">Gill</tissue>
    </source>
</reference>